<sequence>MDYQTLPEAVAATTRSLESLNVADISAVMSAPLLSRPPFSFLHSIIISICRMPPPSSTSSTSTPPLLSLFTPSELSPPAPMNKSQKLSFLIKVLEAVSNLTGERVDIFVIPAKIVAGQDVPRTLLFVRELCKCPFLPPSRVTPVVEQVLLDGEVKLYQRSVGVRRTVVRMQAIMRGKRGRRASAASLPPAAAPSPSPSPAPAPEVDDFFGAGLLRRASSNNNMMPPPHPSSTPAALPPATNPPASSSSSPRLSTASSASGPSRPPSNPAAESVDETAMMMQTNVGPRHSPDPTAPFAPLMNLMEESVDLSSSEVMVPSKPPPSQSPPPIPVAKKRGNNHGAGPKVARPSRVMPFHTKIDPTRVNPMPSPNLTIDVAPDSDVVASGGVAISPLTPEDVPDQGSEAPPSSHADEVSRVEAQMLEAHKTLQTELARLKVAVDSEKVRQKERIRERRTSTREGSLRSPAVATSEEREAVQQEATRFLEDAKRKQQEGGEIPPGPVVFYPTAPTPAAAPSKPAPSWAAPPANDGGDALAAALASPLPHAADPEEIKKAKQNLLQIKIKYATVLKQVKQKESKLEQKEVELKKKEERMLKLAENLRRQRQTLKKEKERFSPRRSPPPRAAVPAAEPHIAAVTEEEWGGGGGYKIEKMKRVEKKPKVHTGKFKTKKEAMSQAQSILDTHPKLGALSASYNVKGGSENVLLSETAPPSSIQAQASIADEAASVFSKKMQLSPSYNEDNMQRIGELMQRELNKGLPAHAQRTFNLDPKEREREEAEKQMLEYRKMFIDNQQLSPMHGQQSLEAPTSVDSAFGMSPIRKEKPQAKGSYTEYIDDYEKNFEALMRESVEKAKEDTSSSVIVPPMDQLREKRVAKKAAQQRSSSATGAQAEGDRGSSSSRESKSAPTPENNSPREPAPKARAAKPVRGRKQKPKAATTGRRVPRQQEPESSDTPLVDAFLSIKTKNPSKRMMRRRGGKKKGTSVSPPPPVKMSETSPVLRQREEDERRAADELKKAVGKVTSLITRKRQPLFDLLQGTTSSGVSTVGNFSRDLMQQPDMFGPDTEALVKFAVDSCSVTRSGIVMIDVKQFERECRDFGRARKGLKARTQSKADENGVGASQNRDGGIRTKSKAREVYEGYTFSFQEDGEGGGGGGGEGLQKQQKEWQQTYEEFGKENAPPAPQEEAGAEAEEEQQSQWWDGYLDGNDSFSADVREMQREEIAGALQAVEALGEQGKGGAGAGGKGNVAVAKVKDPWLNSFDKRMNAALAKAEGV</sequence>
<dbReference type="EMBL" id="BRYB01001359">
    <property type="protein sequence ID" value="GMI23904.1"/>
    <property type="molecule type" value="Genomic_DNA"/>
</dbReference>
<dbReference type="InterPro" id="IPR042576">
    <property type="entry name" value="TRAF3IP1_N_sf"/>
</dbReference>
<feature type="compositionally biased region" description="Basic and acidic residues" evidence="9">
    <location>
        <begin position="469"/>
        <end position="492"/>
    </location>
</feature>
<feature type="compositionally biased region" description="Basic and acidic residues" evidence="9">
    <location>
        <begin position="437"/>
        <end position="460"/>
    </location>
</feature>
<feature type="region of interest" description="Disordered" evidence="9">
    <location>
        <begin position="1141"/>
        <end position="1213"/>
    </location>
</feature>
<evidence type="ECO:0000256" key="9">
    <source>
        <dbReference type="SAM" id="MobiDB-lite"/>
    </source>
</evidence>
<evidence type="ECO:0000313" key="12">
    <source>
        <dbReference type="Proteomes" id="UP001165060"/>
    </source>
</evidence>
<feature type="compositionally biased region" description="Basic residues" evidence="9">
    <location>
        <begin position="964"/>
        <end position="979"/>
    </location>
</feature>
<evidence type="ECO:0000256" key="5">
    <source>
        <dbReference type="ARBA" id="ARBA00023054"/>
    </source>
</evidence>
<feature type="compositionally biased region" description="Low complexity" evidence="9">
    <location>
        <begin position="874"/>
        <end position="883"/>
    </location>
</feature>
<feature type="region of interest" description="Disordered" evidence="9">
    <location>
        <begin position="795"/>
        <end position="830"/>
    </location>
</feature>
<feature type="compositionally biased region" description="Pro residues" evidence="9">
    <location>
        <begin position="190"/>
        <end position="202"/>
    </location>
</feature>
<keyword evidence="12" id="KW-1185">Reference proteome</keyword>
<dbReference type="Gene3D" id="1.10.418.50">
    <property type="entry name" value="Microtubule-binding protein MIP-T3"/>
    <property type="match status" value="1"/>
</dbReference>
<evidence type="ECO:0000256" key="4">
    <source>
        <dbReference type="ARBA" id="ARBA00022794"/>
    </source>
</evidence>
<feature type="region of interest" description="Disordered" evidence="9">
    <location>
        <begin position="174"/>
        <end position="272"/>
    </location>
</feature>
<evidence type="ECO:0000259" key="10">
    <source>
        <dbReference type="Pfam" id="PF10243"/>
    </source>
</evidence>
<dbReference type="Pfam" id="PF10243">
    <property type="entry name" value="MIP-T3"/>
    <property type="match status" value="1"/>
</dbReference>
<name>A0ABQ6MCS7_9STRA</name>
<feature type="region of interest" description="Disordered" evidence="9">
    <location>
        <begin position="307"/>
        <end position="413"/>
    </location>
</feature>
<feature type="compositionally biased region" description="Pro residues" evidence="9">
    <location>
        <begin position="224"/>
        <end position="241"/>
    </location>
</feature>
<evidence type="ECO:0000256" key="8">
    <source>
        <dbReference type="ARBA" id="ARBA00043971"/>
    </source>
</evidence>
<keyword evidence="4" id="KW-0970">Cilium biogenesis/degradation</keyword>
<gene>
    <name evidence="11" type="ORF">TeGR_g10008</name>
</gene>
<feature type="compositionally biased region" description="Polar residues" evidence="9">
    <location>
        <begin position="795"/>
        <end position="809"/>
    </location>
</feature>
<keyword evidence="6" id="KW-0206">Cytoskeleton</keyword>
<comment type="similarity">
    <text evidence="8">Belongs to the TRAF3IP1 family.</text>
</comment>
<dbReference type="PANTHER" id="PTHR31363:SF0">
    <property type="entry name" value="TRAF3-INTERACTING PROTEIN 1"/>
    <property type="match status" value="1"/>
</dbReference>
<organism evidence="11 12">
    <name type="scientific">Tetraparma gracilis</name>
    <dbReference type="NCBI Taxonomy" id="2962635"/>
    <lineage>
        <taxon>Eukaryota</taxon>
        <taxon>Sar</taxon>
        <taxon>Stramenopiles</taxon>
        <taxon>Ochrophyta</taxon>
        <taxon>Bolidophyceae</taxon>
        <taxon>Parmales</taxon>
        <taxon>Triparmaceae</taxon>
        <taxon>Tetraparma</taxon>
    </lineage>
</organism>
<evidence type="ECO:0000313" key="11">
    <source>
        <dbReference type="EMBL" id="GMI23904.1"/>
    </source>
</evidence>
<feature type="domain" description="TRAF3-interacting protein 1 N-terminal" evidence="10">
    <location>
        <begin position="28"/>
        <end position="133"/>
    </location>
</feature>
<feature type="compositionally biased region" description="Low complexity" evidence="9">
    <location>
        <begin position="505"/>
        <end position="540"/>
    </location>
</feature>
<feature type="compositionally biased region" description="Basic and acidic residues" evidence="9">
    <location>
        <begin position="601"/>
        <end position="614"/>
    </location>
</feature>
<evidence type="ECO:0000256" key="6">
    <source>
        <dbReference type="ARBA" id="ARBA00023212"/>
    </source>
</evidence>
<feature type="compositionally biased region" description="Low complexity" evidence="9">
    <location>
        <begin position="242"/>
        <end position="261"/>
    </location>
</feature>
<feature type="compositionally biased region" description="Low complexity" evidence="9">
    <location>
        <begin position="1157"/>
        <end position="1169"/>
    </location>
</feature>
<reference evidence="11 12" key="1">
    <citation type="journal article" date="2023" name="Commun. Biol.">
        <title>Genome analysis of Parmales, the sister group of diatoms, reveals the evolutionary specialization of diatoms from phago-mixotrophs to photoautotrophs.</title>
        <authorList>
            <person name="Ban H."/>
            <person name="Sato S."/>
            <person name="Yoshikawa S."/>
            <person name="Yamada K."/>
            <person name="Nakamura Y."/>
            <person name="Ichinomiya M."/>
            <person name="Sato N."/>
            <person name="Blanc-Mathieu R."/>
            <person name="Endo H."/>
            <person name="Kuwata A."/>
            <person name="Ogata H."/>
        </authorList>
    </citation>
    <scope>NUCLEOTIDE SEQUENCE [LARGE SCALE GENOMIC DNA]</scope>
</reference>
<accession>A0ABQ6MCS7</accession>
<feature type="compositionally biased region" description="Basic residues" evidence="9">
    <location>
        <begin position="919"/>
        <end position="931"/>
    </location>
</feature>
<dbReference type="InterPro" id="IPR040468">
    <property type="entry name" value="TRAF3IP1_N"/>
</dbReference>
<keyword evidence="7" id="KW-0966">Cell projection</keyword>
<keyword evidence="3" id="KW-0963">Cytoplasm</keyword>
<comment type="caution">
    <text evidence="11">The sequence shown here is derived from an EMBL/GenBank/DDBJ whole genome shotgun (WGS) entry which is preliminary data.</text>
</comment>
<evidence type="ECO:0000256" key="1">
    <source>
        <dbReference type="ARBA" id="ARBA00004120"/>
    </source>
</evidence>
<proteinExistence type="inferred from homology"/>
<evidence type="ECO:0000256" key="7">
    <source>
        <dbReference type="ARBA" id="ARBA00023273"/>
    </source>
</evidence>
<evidence type="ECO:0000256" key="3">
    <source>
        <dbReference type="ARBA" id="ARBA00022490"/>
    </source>
</evidence>
<evidence type="ECO:0000256" key="2">
    <source>
        <dbReference type="ARBA" id="ARBA00004430"/>
    </source>
</evidence>
<dbReference type="Proteomes" id="UP001165060">
    <property type="component" value="Unassembled WGS sequence"/>
</dbReference>
<feature type="region of interest" description="Disordered" evidence="9">
    <location>
        <begin position="601"/>
        <end position="631"/>
    </location>
</feature>
<protein>
    <recommendedName>
        <fullName evidence="10">TRAF3-interacting protein 1 N-terminal domain-containing protein</fullName>
    </recommendedName>
</protein>
<feature type="region of interest" description="Disordered" evidence="9">
    <location>
        <begin position="437"/>
        <end position="540"/>
    </location>
</feature>
<keyword evidence="5" id="KW-0175">Coiled coil</keyword>
<dbReference type="PANTHER" id="PTHR31363">
    <property type="entry name" value="TRAF3-INTERACTING PROTEIN 1"/>
    <property type="match status" value="1"/>
</dbReference>
<feature type="region of interest" description="Disordered" evidence="9">
    <location>
        <begin position="847"/>
        <end position="1005"/>
    </location>
</feature>
<feature type="compositionally biased region" description="Pro residues" evidence="9">
    <location>
        <begin position="318"/>
        <end position="330"/>
    </location>
</feature>
<comment type="subcellular location">
    <subcellularLocation>
        <location evidence="2">Cytoplasm</location>
        <location evidence="2">Cytoskeleton</location>
        <location evidence="2">Cilium axoneme</location>
    </subcellularLocation>
    <subcellularLocation>
        <location evidence="1">Cytoplasm</location>
        <location evidence="1">Cytoskeleton</location>
        <location evidence="1">Cilium basal body</location>
    </subcellularLocation>
</comment>
<feature type="region of interest" description="Disordered" evidence="9">
    <location>
        <begin position="1100"/>
        <end position="1128"/>
    </location>
</feature>
<dbReference type="InterPro" id="IPR018799">
    <property type="entry name" value="TRAF3IP1"/>
</dbReference>